<evidence type="ECO:0000256" key="1">
    <source>
        <dbReference type="SAM" id="Coils"/>
    </source>
</evidence>
<dbReference type="Proteomes" id="UP000613768">
    <property type="component" value="Unassembled WGS sequence"/>
</dbReference>
<dbReference type="Pfam" id="PF00004">
    <property type="entry name" value="AAA"/>
    <property type="match status" value="1"/>
</dbReference>
<gene>
    <name evidence="3" type="ORF">IFO71_11000</name>
</gene>
<evidence type="ECO:0000313" key="4">
    <source>
        <dbReference type="Proteomes" id="UP000613768"/>
    </source>
</evidence>
<evidence type="ECO:0000313" key="3">
    <source>
        <dbReference type="EMBL" id="MBD8526264.1"/>
    </source>
</evidence>
<dbReference type="EMBL" id="JACYTR010000019">
    <property type="protein sequence ID" value="MBD8526264.1"/>
    <property type="molecule type" value="Genomic_DNA"/>
</dbReference>
<reference evidence="3 4" key="1">
    <citation type="submission" date="2020-09" db="EMBL/GenBank/DDBJ databases">
        <title>Pseudoxanthomonas sp. CAU 1598 isolated from sand of Yaerae Beach.</title>
        <authorList>
            <person name="Kim W."/>
        </authorList>
    </citation>
    <scope>NUCLEOTIDE SEQUENCE [LARGE SCALE GENOMIC DNA]</scope>
    <source>
        <strain evidence="3 4">CAU 1598</strain>
    </source>
</reference>
<dbReference type="SUPFAM" id="SSF52540">
    <property type="entry name" value="P-loop containing nucleoside triphosphate hydrolases"/>
    <property type="match status" value="1"/>
</dbReference>
<accession>A0AAW3ZL75</accession>
<dbReference type="InterPro" id="IPR003959">
    <property type="entry name" value="ATPase_AAA_core"/>
</dbReference>
<keyword evidence="1" id="KW-0175">Coiled coil</keyword>
<proteinExistence type="predicted"/>
<dbReference type="Gene3D" id="1.20.58.60">
    <property type="match status" value="1"/>
</dbReference>
<dbReference type="InterPro" id="IPR020958">
    <property type="entry name" value="DUF3686"/>
</dbReference>
<dbReference type="InterPro" id="IPR003593">
    <property type="entry name" value="AAA+_ATPase"/>
</dbReference>
<evidence type="ECO:0000259" key="2">
    <source>
        <dbReference type="SMART" id="SM00382"/>
    </source>
</evidence>
<dbReference type="Pfam" id="PF12458">
    <property type="entry name" value="DUF3686"/>
    <property type="match status" value="1"/>
</dbReference>
<dbReference type="RefSeq" id="WP_192029680.1">
    <property type="nucleotide sequence ID" value="NZ_JACYTR010000019.1"/>
</dbReference>
<dbReference type="SMART" id="SM00382">
    <property type="entry name" value="AAA"/>
    <property type="match status" value="1"/>
</dbReference>
<comment type="caution">
    <text evidence="3">The sequence shown here is derived from an EMBL/GenBank/DDBJ whole genome shotgun (WGS) entry which is preliminary data.</text>
</comment>
<dbReference type="Gene3D" id="3.40.50.300">
    <property type="entry name" value="P-loop containing nucleotide triphosphate hydrolases"/>
    <property type="match status" value="1"/>
</dbReference>
<keyword evidence="4" id="KW-1185">Reference proteome</keyword>
<dbReference type="InterPro" id="IPR027417">
    <property type="entry name" value="P-loop_NTPase"/>
</dbReference>
<sequence>MANNEKSAATEQVDTAITDQAVAEGGAYEVLRKRLSDQGSQLKVAAEALNAERLAAFGSSELKVIGRLRVRTEHNCVPRDLVQVGECLLFGYNVFLGLKKETQVDDVFALYKLVEGTEGFDVEPQALKGSFLDQASFVADFKELYAYYKNTRLLQLVRKDEWLLASFQIGDRISDVRVFRWSVSADGQTIRYVDNRGERDIALPPNYDFEWTRCGREHAVEGRHPHLNILDTVFVETVGGDLTVKIENNTNDGLGIYREPVDDQTQSLDDAKVDFAKVGSLILLRILPYRETQSRYLAYNTLTREVRRIDAIGQACVQLPEDHGIVFPGGYLLQNGEYRQFEQSMAGMRFKRMIRSPNGEDVLYIFYEPEDGRFALFTYNLIERKLQPPLFGHGYARYDDGRIVLFSMQGSEATRVHPMQIWQTAFCSDEFAAQQPAKQGFAGRIGNAELVRGVSNLLNLCREIEAEKVSQARYERLIADARKLFDLHHWLAESHCEQAAAVVRSIAQCSELVIDEFVKVEAIRASAERALAEARTLQSQLKRECLPERCEAIADFVTALNRLSRQRGHLLSIRELRYMDVAAIDAMGGDLQAWHDELSRSTAAFLDRPEALADLAAQLDAQEKQLGMAENAAKLRELVEALKQSAADLDLLSQLLAGLPVDDAEQRTRIVEAISALYARLNQIRARAEAKRKQLGSAEAVAQFGAQFHLFSQSVSAALADARDPEACDDALARVLVQLEGLEGQFGEHEQFLQDILAKREEVLEAFESHKQTLLDERQRRAQGLHDAAVRIIDGLPRRTEKFSGADELNSFFAGDALILKLRDLVERLRGFKDSVKADDIEARLKACRDQAARRLRDASELFEDGGNLIRLGRHRFSVNRQELDLTLIPRGERLCLHLTGTDFFQPIQADQLDSMRPFWEASLPSESAELSRAEYLAGAFLEAAERGEEGLDAGLLIPGKDQASALEQALRKFAAARYREGYEKGLHDHDAARILAAWAPLRQTAGLLRFAPGARALAMHAWKALREGIGKRWPERARAAARLRAQFDDRAACEQWVKEIATDLLAPAEALDFAKDQARQAAAYLFEVLAEPHPQFAFSRPAHDLRDALQRALANDDGWRNLLQSAAELQDLPRLQRELILHALNALLRRQPKAGEPRYVDEAAALILLADHLPNRFSEADLSVEVQGLLSAHQRIQEGRLPIAVDDLDARLAHHRQHYLPQLQRFQSIRHAELETARERMRLGEFKPRPLTSFVRNRLIDQVYLPLIGDNLAKQMGSVGEGKRSDLMGLLMLISPPGYGKTTLMEYTAHQLGLIFMKINGPSLGHEVRSLDPAQAPDANARQELEKLNLALEMGNNVMLYVDDIQHTHPEFLQKFISLCDATRRIEGVYGGRTKTYDMRGKKFCVVMAGNPYTESGDLFRIPDMLANRADVYNLGDVLGGMQEAFLLSYIENSLTSSPVLAPLATRGIEDLYKLVDKIAGKGFSASALAHSYSAAELSDMEAVLSRLMKLRDVVFKVNQQYIASAAQAEAYRTEPAFKLQGSYRNMNKLAEKVSAVMNEAELDQLVRDHYLGESQLLTHGAEENLLKLGELLGTQKAEDKTRWEQIKADFRRLKAIGGADSDTGTRVVAQLHDLVQGVNSLKASEPVEAAASPPWSHLSDLLERIVNEQTLARNFNRDAATDSAMFLSGLRNALELGFKPLVEAAKTRSEQQDVLIELLKRLTKKP</sequence>
<protein>
    <submittedName>
        <fullName evidence="3">DNA repair ATPase</fullName>
    </submittedName>
</protein>
<dbReference type="GO" id="GO:0016887">
    <property type="term" value="F:ATP hydrolysis activity"/>
    <property type="evidence" value="ECO:0007669"/>
    <property type="project" value="InterPro"/>
</dbReference>
<dbReference type="Pfam" id="PF25472">
    <property type="entry name" value="DUF7902"/>
    <property type="match status" value="1"/>
</dbReference>
<dbReference type="GO" id="GO:0005524">
    <property type="term" value="F:ATP binding"/>
    <property type="evidence" value="ECO:0007669"/>
    <property type="project" value="InterPro"/>
</dbReference>
<name>A0AAW3ZL75_9GAMM</name>
<feature type="domain" description="AAA+ ATPase" evidence="2">
    <location>
        <begin position="1288"/>
        <end position="1437"/>
    </location>
</feature>
<organism evidence="3 4">
    <name type="scientific">Pseudomarimonas arenosa</name>
    <dbReference type="NCBI Taxonomy" id="2774145"/>
    <lineage>
        <taxon>Bacteria</taxon>
        <taxon>Pseudomonadati</taxon>
        <taxon>Pseudomonadota</taxon>
        <taxon>Gammaproteobacteria</taxon>
        <taxon>Lysobacterales</taxon>
        <taxon>Lysobacteraceae</taxon>
        <taxon>Pseudomarimonas</taxon>
    </lineage>
</organism>
<feature type="coiled-coil region" evidence="1">
    <location>
        <begin position="612"/>
        <end position="694"/>
    </location>
</feature>
<dbReference type="InterPro" id="IPR057224">
    <property type="entry name" value="DUF7902"/>
</dbReference>